<dbReference type="Gene3D" id="1.10.10.10">
    <property type="entry name" value="Winged helix-like DNA-binding domain superfamily/Winged helix DNA-binding domain"/>
    <property type="match status" value="1"/>
</dbReference>
<dbReference type="AlphaFoldDB" id="A0A563EY23"/>
<evidence type="ECO:0000313" key="2">
    <source>
        <dbReference type="EMBL" id="TWP52452.1"/>
    </source>
</evidence>
<evidence type="ECO:0000259" key="1">
    <source>
        <dbReference type="SMART" id="SM00418"/>
    </source>
</evidence>
<protein>
    <submittedName>
        <fullName evidence="2">Helix-turn-helix domain-containing protein</fullName>
    </submittedName>
</protein>
<proteinExistence type="predicted"/>
<sequence length="193" mass="21850">MSFNSPRVLTPQDLRAMSHPLRLRIMALLQEEGPLTATEAAARLETTPANCSFHLRLLARHGFVEEAEGGVGRQRPWQAVEEVRKIASESLDEEAMPALRALDELELEYFIQKITTWRQTRDTFPSEWRQVSGRGGVVSHLTAPELGELKKRLFALLDEYVELGRPSKRREGTAPVMVDFALIPLRKPEVHDA</sequence>
<dbReference type="InterPro" id="IPR001845">
    <property type="entry name" value="HTH_ArsR_DNA-bd_dom"/>
</dbReference>
<dbReference type="SMART" id="SM00418">
    <property type="entry name" value="HTH_ARSR"/>
    <property type="match status" value="1"/>
</dbReference>
<dbReference type="SUPFAM" id="SSF46785">
    <property type="entry name" value="Winged helix' DNA-binding domain"/>
    <property type="match status" value="1"/>
</dbReference>
<dbReference type="CDD" id="cd00090">
    <property type="entry name" value="HTH_ARSR"/>
    <property type="match status" value="1"/>
</dbReference>
<organism evidence="2 3">
    <name type="scientific">Lentzea tibetensis</name>
    <dbReference type="NCBI Taxonomy" id="2591470"/>
    <lineage>
        <taxon>Bacteria</taxon>
        <taxon>Bacillati</taxon>
        <taxon>Actinomycetota</taxon>
        <taxon>Actinomycetes</taxon>
        <taxon>Pseudonocardiales</taxon>
        <taxon>Pseudonocardiaceae</taxon>
        <taxon>Lentzea</taxon>
    </lineage>
</organism>
<dbReference type="GO" id="GO:0003700">
    <property type="term" value="F:DNA-binding transcription factor activity"/>
    <property type="evidence" value="ECO:0007669"/>
    <property type="project" value="InterPro"/>
</dbReference>
<dbReference type="OrthoDB" id="7945987at2"/>
<dbReference type="RefSeq" id="WP_146350508.1">
    <property type="nucleotide sequence ID" value="NZ_VOBR01000005.1"/>
</dbReference>
<keyword evidence="3" id="KW-1185">Reference proteome</keyword>
<dbReference type="Proteomes" id="UP000316639">
    <property type="component" value="Unassembled WGS sequence"/>
</dbReference>
<feature type="domain" description="HTH arsR-type" evidence="1">
    <location>
        <begin position="12"/>
        <end position="92"/>
    </location>
</feature>
<dbReference type="InterPro" id="IPR011991">
    <property type="entry name" value="ArsR-like_HTH"/>
</dbReference>
<reference evidence="2 3" key="1">
    <citation type="submission" date="2019-07" db="EMBL/GenBank/DDBJ databases">
        <title>Lentzea xizangensis sp. nov., isolated from Qinghai-Tibetan Plateau Soils.</title>
        <authorList>
            <person name="Huang J."/>
        </authorList>
    </citation>
    <scope>NUCLEOTIDE SEQUENCE [LARGE SCALE GENOMIC DNA]</scope>
    <source>
        <strain evidence="2 3">FXJ1.1311</strain>
    </source>
</reference>
<dbReference type="InterPro" id="IPR036390">
    <property type="entry name" value="WH_DNA-bd_sf"/>
</dbReference>
<dbReference type="EMBL" id="VOBR01000005">
    <property type="protein sequence ID" value="TWP52452.1"/>
    <property type="molecule type" value="Genomic_DNA"/>
</dbReference>
<evidence type="ECO:0000313" key="3">
    <source>
        <dbReference type="Proteomes" id="UP000316639"/>
    </source>
</evidence>
<accession>A0A563EY23</accession>
<name>A0A563EY23_9PSEU</name>
<gene>
    <name evidence="2" type="ORF">FKR81_08950</name>
</gene>
<dbReference type="InterPro" id="IPR036388">
    <property type="entry name" value="WH-like_DNA-bd_sf"/>
</dbReference>
<dbReference type="Pfam" id="PF12840">
    <property type="entry name" value="HTH_20"/>
    <property type="match status" value="1"/>
</dbReference>
<comment type="caution">
    <text evidence="2">The sequence shown here is derived from an EMBL/GenBank/DDBJ whole genome shotgun (WGS) entry which is preliminary data.</text>
</comment>